<keyword evidence="3 6" id="KW-0812">Transmembrane</keyword>
<feature type="transmembrane region" description="Helical" evidence="7">
    <location>
        <begin position="196"/>
        <end position="214"/>
    </location>
</feature>
<dbReference type="EMBL" id="JYFE01000025">
    <property type="protein sequence ID" value="KIT16816.1"/>
    <property type="molecule type" value="Genomic_DNA"/>
</dbReference>
<dbReference type="PANTHER" id="PTHR30477:SF24">
    <property type="entry name" value="IRON TRANSPORT SYSTEM MEMBRANE PROTEIN HI_0359-RELATED"/>
    <property type="match status" value="1"/>
</dbReference>
<dbReference type="FunFam" id="1.10.3470.10:FF:000003">
    <property type="entry name" value="Iron ABC transporter permease SitD"/>
    <property type="match status" value="1"/>
</dbReference>
<dbReference type="GO" id="GO:0055085">
    <property type="term" value="P:transmembrane transport"/>
    <property type="evidence" value="ECO:0007669"/>
    <property type="project" value="InterPro"/>
</dbReference>
<dbReference type="PANTHER" id="PTHR30477">
    <property type="entry name" value="ABC-TRANSPORTER METAL-BINDING PROTEIN"/>
    <property type="match status" value="1"/>
</dbReference>
<feature type="transmembrane region" description="Helical" evidence="7">
    <location>
        <begin position="173"/>
        <end position="190"/>
    </location>
</feature>
<feature type="transmembrane region" description="Helical" evidence="7">
    <location>
        <begin position="132"/>
        <end position="152"/>
    </location>
</feature>
<evidence type="ECO:0000256" key="7">
    <source>
        <dbReference type="SAM" id="Phobius"/>
    </source>
</evidence>
<evidence type="ECO:0000256" key="2">
    <source>
        <dbReference type="ARBA" id="ARBA00008034"/>
    </source>
</evidence>
<feature type="transmembrane region" description="Helical" evidence="7">
    <location>
        <begin position="93"/>
        <end position="112"/>
    </location>
</feature>
<gene>
    <name evidence="8" type="primary">mntB_2</name>
    <name evidence="8" type="ORF">jaqu_13110</name>
</gene>
<dbReference type="SUPFAM" id="SSF81345">
    <property type="entry name" value="ABC transporter involved in vitamin B12 uptake, BtuC"/>
    <property type="match status" value="1"/>
</dbReference>
<dbReference type="GO" id="GO:0043190">
    <property type="term" value="C:ATP-binding cassette (ABC) transporter complex"/>
    <property type="evidence" value="ECO:0007669"/>
    <property type="project" value="InterPro"/>
</dbReference>
<feature type="transmembrane region" description="Helical" evidence="7">
    <location>
        <begin position="12"/>
        <end position="35"/>
    </location>
</feature>
<accession>A0A0D1EIV6</accession>
<dbReference type="GO" id="GO:0071281">
    <property type="term" value="P:cellular response to iron ion"/>
    <property type="evidence" value="ECO:0007669"/>
    <property type="project" value="UniProtKB-ARBA"/>
</dbReference>
<organism evidence="8 9">
    <name type="scientific">Jannaschia aquimarina</name>
    <dbReference type="NCBI Taxonomy" id="935700"/>
    <lineage>
        <taxon>Bacteria</taxon>
        <taxon>Pseudomonadati</taxon>
        <taxon>Pseudomonadota</taxon>
        <taxon>Alphaproteobacteria</taxon>
        <taxon>Rhodobacterales</taxon>
        <taxon>Roseobacteraceae</taxon>
        <taxon>Jannaschia</taxon>
    </lineage>
</organism>
<evidence type="ECO:0000256" key="6">
    <source>
        <dbReference type="RuleBase" id="RU003943"/>
    </source>
</evidence>
<evidence type="ECO:0000313" key="9">
    <source>
        <dbReference type="Proteomes" id="UP000032232"/>
    </source>
</evidence>
<dbReference type="STRING" id="935700.jaqu_13110"/>
<dbReference type="Proteomes" id="UP000032232">
    <property type="component" value="Unassembled WGS sequence"/>
</dbReference>
<keyword evidence="5 7" id="KW-0472">Membrane</keyword>
<comment type="subcellular location">
    <subcellularLocation>
        <location evidence="6">Cell membrane</location>
        <topology evidence="6">Multi-pass membrane protein</topology>
    </subcellularLocation>
    <subcellularLocation>
        <location evidence="1">Membrane</location>
        <topology evidence="1">Multi-pass membrane protein</topology>
    </subcellularLocation>
</comment>
<keyword evidence="9" id="KW-1185">Reference proteome</keyword>
<reference evidence="8 9" key="1">
    <citation type="submission" date="2015-02" db="EMBL/GenBank/DDBJ databases">
        <title>Genome Sequence of Jannaschia aquimarina DSM28248, a member of the Roseobacter clade.</title>
        <authorList>
            <person name="Voget S."/>
            <person name="Daniel R."/>
        </authorList>
    </citation>
    <scope>NUCLEOTIDE SEQUENCE [LARGE SCALE GENOMIC DNA]</scope>
    <source>
        <strain evidence="8 9">GSW-M26</strain>
    </source>
</reference>
<evidence type="ECO:0000256" key="1">
    <source>
        <dbReference type="ARBA" id="ARBA00004141"/>
    </source>
</evidence>
<comment type="caution">
    <text evidence="8">The sequence shown here is derived from an EMBL/GenBank/DDBJ whole genome shotgun (WGS) entry which is preliminary data.</text>
</comment>
<dbReference type="AlphaFoldDB" id="A0A0D1EIV6"/>
<dbReference type="Gene3D" id="1.10.3470.10">
    <property type="entry name" value="ABC transporter involved in vitamin B12 uptake, BtuC"/>
    <property type="match status" value="1"/>
</dbReference>
<evidence type="ECO:0000256" key="3">
    <source>
        <dbReference type="ARBA" id="ARBA00022692"/>
    </source>
</evidence>
<dbReference type="GO" id="GO:0010043">
    <property type="term" value="P:response to zinc ion"/>
    <property type="evidence" value="ECO:0007669"/>
    <property type="project" value="TreeGrafter"/>
</dbReference>
<dbReference type="RefSeq" id="WP_043918157.1">
    <property type="nucleotide sequence ID" value="NZ_FZPF01000006.1"/>
</dbReference>
<keyword evidence="4 7" id="KW-1133">Transmembrane helix</keyword>
<name>A0A0D1EIV6_9RHOB</name>
<feature type="transmembrane region" description="Helical" evidence="7">
    <location>
        <begin position="246"/>
        <end position="264"/>
    </location>
</feature>
<evidence type="ECO:0000313" key="8">
    <source>
        <dbReference type="EMBL" id="KIT16816.1"/>
    </source>
</evidence>
<feature type="transmembrane region" description="Helical" evidence="7">
    <location>
        <begin position="55"/>
        <end position="81"/>
    </location>
</feature>
<protein>
    <submittedName>
        <fullName evidence="8">MntB_2 protein</fullName>
    </submittedName>
</protein>
<comment type="similarity">
    <text evidence="2 6">Belongs to the ABC-3 integral membrane protein family.</text>
</comment>
<dbReference type="Pfam" id="PF00950">
    <property type="entry name" value="ABC-3"/>
    <property type="match status" value="1"/>
</dbReference>
<keyword evidence="6" id="KW-0813">Transport</keyword>
<feature type="transmembrane region" description="Helical" evidence="7">
    <location>
        <begin position="221"/>
        <end position="240"/>
    </location>
</feature>
<dbReference type="InterPro" id="IPR001626">
    <property type="entry name" value="ABC_TroCD"/>
</dbReference>
<dbReference type="InterPro" id="IPR037294">
    <property type="entry name" value="ABC_BtuC-like"/>
</dbReference>
<dbReference type="CDD" id="cd06550">
    <property type="entry name" value="TM_ABC_iron-siderophores_like"/>
    <property type="match status" value="1"/>
</dbReference>
<sequence length="275" mass="28587">MESLTFLWQLPFLRDATLTALLVAGTCGALSPFLVLKGWSLIGDAIAHAVLPGVAIAYFMGLPLIAGAFVAGMGSALLTGWLDANSRVKRDTLMGVVFSGMFAVGTVLIVAFPTDVHLDHILFGNLLGVSPFELGTAAVVAAIVVLALGARWRDFLTHAFDESHARAIGLRTTWIANAMLAMISAAVVAALGAVGIVLAIALLITPGAIGFLLARSFSAMMGLSVGVSLLSAVSGMWLSVAIDASPAASIVMVLTLAFLGAFAVSRWRDRRALRP</sequence>
<evidence type="ECO:0000256" key="4">
    <source>
        <dbReference type="ARBA" id="ARBA00022989"/>
    </source>
</evidence>
<dbReference type="OrthoDB" id="9804300at2"/>
<proteinExistence type="inferred from homology"/>
<evidence type="ECO:0000256" key="5">
    <source>
        <dbReference type="ARBA" id="ARBA00023136"/>
    </source>
</evidence>
<dbReference type="PATRIC" id="fig|935700.4.peg.1366"/>